<gene>
    <name evidence="10" type="ORF">ACE41H_04415</name>
</gene>
<evidence type="ECO:0000256" key="1">
    <source>
        <dbReference type="ARBA" id="ARBA00005187"/>
    </source>
</evidence>
<dbReference type="Pfam" id="PF13537">
    <property type="entry name" value="GATase_7"/>
    <property type="match status" value="1"/>
</dbReference>
<evidence type="ECO:0000313" key="10">
    <source>
        <dbReference type="EMBL" id="MFB5266032.1"/>
    </source>
</evidence>
<evidence type="ECO:0000256" key="2">
    <source>
        <dbReference type="ARBA" id="ARBA00005752"/>
    </source>
</evidence>
<comment type="caution">
    <text evidence="10">The sequence shown here is derived from an EMBL/GenBank/DDBJ whole genome shotgun (WGS) entry which is preliminary data.</text>
</comment>
<keyword evidence="4" id="KW-0547">Nucleotide-binding</keyword>
<dbReference type="InterPro" id="IPR001962">
    <property type="entry name" value="Asn_synthase"/>
</dbReference>
<comment type="similarity">
    <text evidence="2">Belongs to the asparagine synthetase family.</text>
</comment>
<dbReference type="PANTHER" id="PTHR43284:SF1">
    <property type="entry name" value="ASPARAGINE SYNTHETASE"/>
    <property type="match status" value="1"/>
</dbReference>
<dbReference type="SUPFAM" id="SSF52402">
    <property type="entry name" value="Adenine nucleotide alpha hydrolases-like"/>
    <property type="match status" value="1"/>
</dbReference>
<accession>A0ABV5APB6</accession>
<keyword evidence="6" id="KW-0028">Amino-acid biosynthesis</keyword>
<evidence type="ECO:0000256" key="4">
    <source>
        <dbReference type="ARBA" id="ARBA00022741"/>
    </source>
</evidence>
<dbReference type="CDD" id="cd01991">
    <property type="entry name" value="Asn_synthase_B_C"/>
    <property type="match status" value="1"/>
</dbReference>
<proteinExistence type="inferred from homology"/>
<dbReference type="InterPro" id="IPR014729">
    <property type="entry name" value="Rossmann-like_a/b/a_fold"/>
</dbReference>
<evidence type="ECO:0000259" key="9">
    <source>
        <dbReference type="Pfam" id="PF13537"/>
    </source>
</evidence>
<organism evidence="10 11">
    <name type="scientific">Paenibacillus enshidis</name>
    <dbReference type="NCBI Taxonomy" id="1458439"/>
    <lineage>
        <taxon>Bacteria</taxon>
        <taxon>Bacillati</taxon>
        <taxon>Bacillota</taxon>
        <taxon>Bacilli</taxon>
        <taxon>Bacillales</taxon>
        <taxon>Paenibacillaceae</taxon>
        <taxon>Paenibacillus</taxon>
    </lineage>
</organism>
<name>A0ABV5APB6_9BACL</name>
<comment type="pathway">
    <text evidence="1">Amino-acid biosynthesis; L-asparagine biosynthesis; L-asparagine from L-aspartate (L-Gln route): step 1/1.</text>
</comment>
<evidence type="ECO:0000313" key="11">
    <source>
        <dbReference type="Proteomes" id="UP001580346"/>
    </source>
</evidence>
<dbReference type="InterPro" id="IPR029055">
    <property type="entry name" value="Ntn_hydrolases_N"/>
</dbReference>
<dbReference type="EC" id="6.3.5.4" evidence="3"/>
<dbReference type="PIRSF" id="PIRSF001589">
    <property type="entry name" value="Asn_synthetase_glu-h"/>
    <property type="match status" value="1"/>
</dbReference>
<dbReference type="Pfam" id="PF00733">
    <property type="entry name" value="Asn_synthase"/>
    <property type="match status" value="1"/>
</dbReference>
<feature type="domain" description="Asparagine synthetase" evidence="8">
    <location>
        <begin position="241"/>
        <end position="593"/>
    </location>
</feature>
<dbReference type="Gene3D" id="3.40.50.620">
    <property type="entry name" value="HUPs"/>
    <property type="match status" value="1"/>
</dbReference>
<keyword evidence="6" id="KW-0061">Asparagine biosynthesis</keyword>
<dbReference type="RefSeq" id="WP_375353581.1">
    <property type="nucleotide sequence ID" value="NZ_JBHHMI010000002.1"/>
</dbReference>
<dbReference type="InterPro" id="IPR006426">
    <property type="entry name" value="Asn_synth_AEB"/>
</dbReference>
<dbReference type="EMBL" id="JBHHMI010000002">
    <property type="protein sequence ID" value="MFB5266032.1"/>
    <property type="molecule type" value="Genomic_DNA"/>
</dbReference>
<protein>
    <recommendedName>
        <fullName evidence="3">asparagine synthase (glutamine-hydrolyzing)</fullName>
        <ecNumber evidence="3">6.3.5.4</ecNumber>
    </recommendedName>
</protein>
<dbReference type="PANTHER" id="PTHR43284">
    <property type="entry name" value="ASPARAGINE SYNTHETASE (GLUTAMINE-HYDROLYZING)"/>
    <property type="match status" value="1"/>
</dbReference>
<evidence type="ECO:0000256" key="5">
    <source>
        <dbReference type="ARBA" id="ARBA00022840"/>
    </source>
</evidence>
<evidence type="ECO:0000256" key="7">
    <source>
        <dbReference type="ARBA" id="ARBA00048741"/>
    </source>
</evidence>
<dbReference type="SUPFAM" id="SSF56235">
    <property type="entry name" value="N-terminal nucleophile aminohydrolases (Ntn hydrolases)"/>
    <property type="match status" value="1"/>
</dbReference>
<dbReference type="Proteomes" id="UP001580346">
    <property type="component" value="Unassembled WGS sequence"/>
</dbReference>
<keyword evidence="11" id="KW-1185">Reference proteome</keyword>
<feature type="domain" description="Glutamine amidotransferase type-2" evidence="9">
    <location>
        <begin position="57"/>
        <end position="164"/>
    </location>
</feature>
<evidence type="ECO:0000256" key="3">
    <source>
        <dbReference type="ARBA" id="ARBA00012737"/>
    </source>
</evidence>
<evidence type="ECO:0000259" key="8">
    <source>
        <dbReference type="Pfam" id="PF00733"/>
    </source>
</evidence>
<comment type="catalytic activity">
    <reaction evidence="7">
        <text>L-aspartate + L-glutamine + ATP + H2O = L-asparagine + L-glutamate + AMP + diphosphate + H(+)</text>
        <dbReference type="Rhea" id="RHEA:12228"/>
        <dbReference type="ChEBI" id="CHEBI:15377"/>
        <dbReference type="ChEBI" id="CHEBI:15378"/>
        <dbReference type="ChEBI" id="CHEBI:29985"/>
        <dbReference type="ChEBI" id="CHEBI:29991"/>
        <dbReference type="ChEBI" id="CHEBI:30616"/>
        <dbReference type="ChEBI" id="CHEBI:33019"/>
        <dbReference type="ChEBI" id="CHEBI:58048"/>
        <dbReference type="ChEBI" id="CHEBI:58359"/>
        <dbReference type="ChEBI" id="CHEBI:456215"/>
        <dbReference type="EC" id="6.3.5.4"/>
    </reaction>
</comment>
<reference evidence="10 11" key="1">
    <citation type="submission" date="2024-09" db="EMBL/GenBank/DDBJ databases">
        <title>Paenibacillus zeirhizospherea sp. nov., isolated from surface of the maize (Zea mays) roots in a horticulture field, Hungary.</title>
        <authorList>
            <person name="Marton D."/>
            <person name="Farkas M."/>
            <person name="Bedics A."/>
            <person name="Toth E."/>
            <person name="Tancsics A."/>
            <person name="Boka K."/>
            <person name="Maroti G."/>
            <person name="Kriszt B."/>
            <person name="Cserhati M."/>
        </authorList>
    </citation>
    <scope>NUCLEOTIDE SEQUENCE [LARGE SCALE GENOMIC DNA]</scope>
    <source>
        <strain evidence="10 11">KCTC 33519</strain>
    </source>
</reference>
<sequence>MRWFVAAINLDGTTMSPFSEHILVESIRTPYNQLCTKLHHESAICALVMESSTTDMPQHMCTVHNNQQTIIGDIRLDNRDVLLTRLTELHTRTTEYINDLELALELILLHGINIVYDFLGEFAFVIWDEHGRKATAVRDHIGMRTLFWAQQQDTLWISSDLCLLKDVFSLEQINTDYLMDFYLYNGHMDKENTPYSNVYRLPSASWLEATAGNVNTFKYWNLYDQCEELRYRNAGEYESHFRELMVNSVKRRMIPSVKHAVMMSGGLDSTLLYGIARTEIPTVNTIPVSGVFDRWHECDEREYIYAALDHYNSREDVVFEVCDDYGTFNHFPNGYLWTYEPTVTAATASFTGSLIRCASTAGAKQIFTGYGSDHLLTGSFPTLADMLHSGKISLAVKEASQLASRYRLSVPKLLVHYGIGPLIGRGWAKELRKHKHSQFIEELKHIPSYNQQEYYQQFKGTMAHLFMDRVLSAKYGVTMQHPFLDRELIEFLFRVPGEVRFQGDMTKPLLRKSMGKYLPQQIMERKNKTKHLPLTHEGLKQVWNEVIHVASKGRIRILNILPHQEWLQSLYKFRHGMVVREDMWVLLTLELWLYKLEEQIGVDLVH</sequence>
<dbReference type="InterPro" id="IPR051786">
    <property type="entry name" value="ASN_synthetase/amidase"/>
</dbReference>
<dbReference type="InterPro" id="IPR017932">
    <property type="entry name" value="GATase_2_dom"/>
</dbReference>
<keyword evidence="5" id="KW-0067">ATP-binding</keyword>
<dbReference type="Gene3D" id="3.60.20.10">
    <property type="entry name" value="Glutamine Phosphoribosylpyrophosphate, subunit 1, domain 1"/>
    <property type="match status" value="1"/>
</dbReference>
<evidence type="ECO:0000256" key="6">
    <source>
        <dbReference type="ARBA" id="ARBA00022888"/>
    </source>
</evidence>